<dbReference type="PROSITE" id="PS51257">
    <property type="entry name" value="PROKAR_LIPOPROTEIN"/>
    <property type="match status" value="1"/>
</dbReference>
<evidence type="ECO:0000256" key="7">
    <source>
        <dbReference type="ARBA" id="ARBA00023288"/>
    </source>
</evidence>
<keyword evidence="12" id="KW-1185">Reference proteome</keyword>
<keyword evidence="5" id="KW-0472">Membrane</keyword>
<dbReference type="Pfam" id="PF25198">
    <property type="entry name" value="Spore_GerAC_N"/>
    <property type="match status" value="1"/>
</dbReference>
<dbReference type="Gene3D" id="3.30.300.210">
    <property type="entry name" value="Nutrient germinant receptor protein C, domain 3"/>
    <property type="match status" value="1"/>
</dbReference>
<evidence type="ECO:0000256" key="4">
    <source>
        <dbReference type="ARBA" id="ARBA00022729"/>
    </source>
</evidence>
<evidence type="ECO:0000259" key="10">
    <source>
        <dbReference type="Pfam" id="PF25198"/>
    </source>
</evidence>
<accession>A0ABS4FMZ4</accession>
<feature type="domain" description="Spore germination GerAC-like C-terminal" evidence="9">
    <location>
        <begin position="230"/>
        <end position="394"/>
    </location>
</feature>
<name>A0ABS4FMZ4_9BACL</name>
<comment type="caution">
    <text evidence="11">The sequence shown here is derived from an EMBL/GenBank/DDBJ whole genome shotgun (WGS) entry which is preliminary data.</text>
</comment>
<dbReference type="InterPro" id="IPR008844">
    <property type="entry name" value="Spore_GerAC-like"/>
</dbReference>
<comment type="similarity">
    <text evidence="2">Belongs to the GerABKC lipoprotein family.</text>
</comment>
<evidence type="ECO:0000256" key="2">
    <source>
        <dbReference type="ARBA" id="ARBA00007886"/>
    </source>
</evidence>
<dbReference type="Gene3D" id="6.20.190.10">
    <property type="entry name" value="Nutrient germinant receptor protein C, domain 1"/>
    <property type="match status" value="1"/>
</dbReference>
<dbReference type="InterPro" id="IPR057336">
    <property type="entry name" value="GerAC_N"/>
</dbReference>
<dbReference type="InterPro" id="IPR038501">
    <property type="entry name" value="Spore_GerAC_C_sf"/>
</dbReference>
<organism evidence="11 12">
    <name type="scientific">Paenibacillus turicensis</name>
    <dbReference type="NCBI Taxonomy" id="160487"/>
    <lineage>
        <taxon>Bacteria</taxon>
        <taxon>Bacillati</taxon>
        <taxon>Bacillota</taxon>
        <taxon>Bacilli</taxon>
        <taxon>Bacillales</taxon>
        <taxon>Paenibacillaceae</taxon>
        <taxon>Paenibacillus</taxon>
    </lineage>
</organism>
<evidence type="ECO:0000256" key="6">
    <source>
        <dbReference type="ARBA" id="ARBA00023139"/>
    </source>
</evidence>
<evidence type="ECO:0000256" key="5">
    <source>
        <dbReference type="ARBA" id="ARBA00023136"/>
    </source>
</evidence>
<dbReference type="PANTHER" id="PTHR35789">
    <property type="entry name" value="SPORE GERMINATION PROTEIN B3"/>
    <property type="match status" value="1"/>
</dbReference>
<dbReference type="PANTHER" id="PTHR35789:SF1">
    <property type="entry name" value="SPORE GERMINATION PROTEIN B3"/>
    <property type="match status" value="1"/>
</dbReference>
<proteinExistence type="inferred from homology"/>
<feature type="domain" description="Spore germination protein N-terminal" evidence="10">
    <location>
        <begin position="28"/>
        <end position="203"/>
    </location>
</feature>
<keyword evidence="3" id="KW-0309">Germination</keyword>
<dbReference type="NCBIfam" id="TIGR02887">
    <property type="entry name" value="spore_ger_x_C"/>
    <property type="match status" value="1"/>
</dbReference>
<evidence type="ECO:0000313" key="12">
    <source>
        <dbReference type="Proteomes" id="UP001519272"/>
    </source>
</evidence>
<evidence type="ECO:0000256" key="3">
    <source>
        <dbReference type="ARBA" id="ARBA00022544"/>
    </source>
</evidence>
<evidence type="ECO:0000313" key="11">
    <source>
        <dbReference type="EMBL" id="MBP1903950.1"/>
    </source>
</evidence>
<evidence type="ECO:0000256" key="1">
    <source>
        <dbReference type="ARBA" id="ARBA00004635"/>
    </source>
</evidence>
<evidence type="ECO:0000256" key="8">
    <source>
        <dbReference type="SAM" id="Coils"/>
    </source>
</evidence>
<dbReference type="InterPro" id="IPR046953">
    <property type="entry name" value="Spore_GerAC-like_C"/>
</dbReference>
<dbReference type="RefSeq" id="WP_210087642.1">
    <property type="nucleotide sequence ID" value="NZ_JAGGKG010000002.1"/>
</dbReference>
<sequence length="406" mass="45232">MTFNKNKIISVLILTIASSIMLTGCWQRAELNETAFVIGMGIDKAEKGFKVTLQVVIPSSIASQATGGSGGGVPIQTTTQTVPTIYETQRKYSLGNSRNVYYGHIRVLVIGEALARDGIGETLDVFIRSREPRSDFYVMVAKETTAENVLKILTPVNKLPANKLFESLDKSHKLSAKTAAVPLNRFIEDFINRGISPVLTGVKVIGNVEEGGSEDNLKHSTPPTETMYDNVAVFRKDKMVGWLDDVQTIGYNYITDNVVNSSGIVKGADGNPIVIEAIKTKTKKSVKMEKGEPHIYVEVKALCNVQEVMSSDNLEEEKVIKELEKKSAEKIIERMQTAVTQINDKFNVDIFGFGRTIYQSKPKEWRKLLNKYGHNYLKQLPIHYNAKVIINRIGLVDKTFILDVKE</sequence>
<protein>
    <submittedName>
        <fullName evidence="11">Spore germination protein KC</fullName>
    </submittedName>
</protein>
<dbReference type="EMBL" id="JAGGKG010000002">
    <property type="protein sequence ID" value="MBP1903950.1"/>
    <property type="molecule type" value="Genomic_DNA"/>
</dbReference>
<keyword evidence="6" id="KW-0564">Palmitate</keyword>
<keyword evidence="8" id="KW-0175">Coiled coil</keyword>
<gene>
    <name evidence="11" type="ORF">J2Z32_000567</name>
</gene>
<reference evidence="11 12" key="1">
    <citation type="submission" date="2021-03" db="EMBL/GenBank/DDBJ databases">
        <title>Genomic Encyclopedia of Type Strains, Phase IV (KMG-IV): sequencing the most valuable type-strain genomes for metagenomic binning, comparative biology and taxonomic classification.</title>
        <authorList>
            <person name="Goeker M."/>
        </authorList>
    </citation>
    <scope>NUCLEOTIDE SEQUENCE [LARGE SCALE GENOMIC DNA]</scope>
    <source>
        <strain evidence="11 12">DSM 14349</strain>
    </source>
</reference>
<evidence type="ECO:0000259" key="9">
    <source>
        <dbReference type="Pfam" id="PF05504"/>
    </source>
</evidence>
<dbReference type="Pfam" id="PF05504">
    <property type="entry name" value="Spore_GerAC"/>
    <property type="match status" value="1"/>
</dbReference>
<feature type="coiled-coil region" evidence="8">
    <location>
        <begin position="311"/>
        <end position="345"/>
    </location>
</feature>
<dbReference type="Proteomes" id="UP001519272">
    <property type="component" value="Unassembled WGS sequence"/>
</dbReference>
<comment type="subcellular location">
    <subcellularLocation>
        <location evidence="1">Membrane</location>
        <topology evidence="1">Lipid-anchor</topology>
    </subcellularLocation>
</comment>
<keyword evidence="4" id="KW-0732">Signal</keyword>
<keyword evidence="7" id="KW-0449">Lipoprotein</keyword>